<comment type="caution">
    <text evidence="1">The sequence shown here is derived from an EMBL/GenBank/DDBJ whole genome shotgun (WGS) entry which is preliminary data.</text>
</comment>
<evidence type="ECO:0000313" key="2">
    <source>
        <dbReference type="Proteomes" id="UP001416393"/>
    </source>
</evidence>
<proteinExistence type="predicted"/>
<dbReference type="EMBL" id="JAZHYP010000002">
    <property type="protein sequence ID" value="MEN3323013.1"/>
    <property type="molecule type" value="Genomic_DNA"/>
</dbReference>
<accession>A0ABV0A7G1</accession>
<reference evidence="1 2" key="1">
    <citation type="submission" date="2024-01" db="EMBL/GenBank/DDBJ databases">
        <title>Mariniflexile litorale sp. nov., isolated from the shallow sediments of the Sea of Japan.</title>
        <authorList>
            <person name="Romanenko L."/>
            <person name="Bystritskaya E."/>
            <person name="Isaeva M."/>
        </authorList>
    </citation>
    <scope>NUCLEOTIDE SEQUENCE [LARGE SCALE GENOMIC DNA]</scope>
    <source>
        <strain evidence="1 2">KCTC 32427</strain>
    </source>
</reference>
<keyword evidence="2" id="KW-1185">Reference proteome</keyword>
<dbReference type="RefSeq" id="WP_346240578.1">
    <property type="nucleotide sequence ID" value="NZ_JAZHYP010000002.1"/>
</dbReference>
<organism evidence="1 2">
    <name type="scientific">Mariniflexile soesokkakense</name>
    <dbReference type="NCBI Taxonomy" id="1343160"/>
    <lineage>
        <taxon>Bacteria</taxon>
        <taxon>Pseudomonadati</taxon>
        <taxon>Bacteroidota</taxon>
        <taxon>Flavobacteriia</taxon>
        <taxon>Flavobacteriales</taxon>
        <taxon>Flavobacteriaceae</taxon>
        <taxon>Mariniflexile</taxon>
    </lineage>
</organism>
<sequence length="86" mass="9683">MDKEYNRRDVLKLSSLAGLGLVLTPLLSSFNFKDKMLLRKIPSSNQLLQVIGLGTWQTFDVGNSEPKRENALKGFVGNEQIRRAGY</sequence>
<evidence type="ECO:0000313" key="1">
    <source>
        <dbReference type="EMBL" id="MEN3323013.1"/>
    </source>
</evidence>
<dbReference type="Proteomes" id="UP001416393">
    <property type="component" value="Unassembled WGS sequence"/>
</dbReference>
<dbReference type="InterPro" id="IPR019546">
    <property type="entry name" value="TAT_signal_bac_arc"/>
</dbReference>
<gene>
    <name evidence="1" type="ORF">VP395_04690</name>
</gene>
<protein>
    <submittedName>
        <fullName evidence="1">Twin-arginine translocation signal domain-containing protein</fullName>
    </submittedName>
</protein>
<dbReference type="NCBIfam" id="TIGR01409">
    <property type="entry name" value="TAT_signal_seq"/>
    <property type="match status" value="1"/>
</dbReference>
<name>A0ABV0A7G1_9FLAO</name>